<dbReference type="EMBL" id="SDMP01000013">
    <property type="protein sequence ID" value="RYR22789.1"/>
    <property type="molecule type" value="Genomic_DNA"/>
</dbReference>
<reference evidence="2 3" key="1">
    <citation type="submission" date="2019-01" db="EMBL/GenBank/DDBJ databases">
        <title>Sequencing of cultivated peanut Arachis hypogaea provides insights into genome evolution and oil improvement.</title>
        <authorList>
            <person name="Chen X."/>
        </authorList>
    </citation>
    <scope>NUCLEOTIDE SEQUENCE [LARGE SCALE GENOMIC DNA]</scope>
    <source>
        <strain evidence="3">cv. Fuhuasheng</strain>
        <tissue evidence="2">Leaves</tissue>
    </source>
</reference>
<keyword evidence="1" id="KW-1133">Transmembrane helix</keyword>
<protein>
    <submittedName>
        <fullName evidence="2">Uncharacterized protein</fullName>
    </submittedName>
</protein>
<feature type="transmembrane region" description="Helical" evidence="1">
    <location>
        <begin position="21"/>
        <end position="39"/>
    </location>
</feature>
<dbReference type="AlphaFoldDB" id="A0A445A8Q2"/>
<evidence type="ECO:0000256" key="1">
    <source>
        <dbReference type="SAM" id="Phobius"/>
    </source>
</evidence>
<gene>
    <name evidence="2" type="ORF">Ahy_B03g068093</name>
</gene>
<dbReference type="PROSITE" id="PS51257">
    <property type="entry name" value="PROKAR_LIPOPROTEIN"/>
    <property type="match status" value="1"/>
</dbReference>
<keyword evidence="1" id="KW-0812">Transmembrane</keyword>
<evidence type="ECO:0000313" key="2">
    <source>
        <dbReference type="EMBL" id="RYR22789.1"/>
    </source>
</evidence>
<name>A0A445A8Q2_ARAHY</name>
<proteinExistence type="predicted"/>
<keyword evidence="1" id="KW-0472">Membrane</keyword>
<comment type="caution">
    <text evidence="2">The sequence shown here is derived from an EMBL/GenBank/DDBJ whole genome shotgun (WGS) entry which is preliminary data.</text>
</comment>
<accession>A0A445A8Q2</accession>
<keyword evidence="3" id="KW-1185">Reference proteome</keyword>
<organism evidence="2 3">
    <name type="scientific">Arachis hypogaea</name>
    <name type="common">Peanut</name>
    <dbReference type="NCBI Taxonomy" id="3818"/>
    <lineage>
        <taxon>Eukaryota</taxon>
        <taxon>Viridiplantae</taxon>
        <taxon>Streptophyta</taxon>
        <taxon>Embryophyta</taxon>
        <taxon>Tracheophyta</taxon>
        <taxon>Spermatophyta</taxon>
        <taxon>Magnoliopsida</taxon>
        <taxon>eudicotyledons</taxon>
        <taxon>Gunneridae</taxon>
        <taxon>Pentapetalae</taxon>
        <taxon>rosids</taxon>
        <taxon>fabids</taxon>
        <taxon>Fabales</taxon>
        <taxon>Fabaceae</taxon>
        <taxon>Papilionoideae</taxon>
        <taxon>50 kb inversion clade</taxon>
        <taxon>dalbergioids sensu lato</taxon>
        <taxon>Dalbergieae</taxon>
        <taxon>Pterocarpus clade</taxon>
        <taxon>Arachis</taxon>
    </lineage>
</organism>
<evidence type="ECO:0000313" key="3">
    <source>
        <dbReference type="Proteomes" id="UP000289738"/>
    </source>
</evidence>
<dbReference type="Proteomes" id="UP000289738">
    <property type="component" value="Chromosome B03"/>
</dbReference>
<sequence length="68" mass="7791">MGSKLFSSRVRRNVFTSHAIFGSYACVNTLPVVSLVQIFQTVNRWVMLGRNNENKRWIGVKKMLSGFL</sequence>